<dbReference type="SUPFAM" id="SSF63748">
    <property type="entry name" value="Tudor/PWWP/MBT"/>
    <property type="match status" value="1"/>
</dbReference>
<keyword evidence="5" id="KW-1185">Reference proteome</keyword>
<dbReference type="InterPro" id="IPR036218">
    <property type="entry name" value="HIVI-bd_sf"/>
</dbReference>
<evidence type="ECO:0000256" key="1">
    <source>
        <dbReference type="ARBA" id="ARBA00023242"/>
    </source>
</evidence>
<evidence type="ECO:0000313" key="4">
    <source>
        <dbReference type="EMBL" id="KAJ3585614.1"/>
    </source>
</evidence>
<keyword evidence="1" id="KW-0539">Nucleus</keyword>
<protein>
    <recommendedName>
        <fullName evidence="3">Lens epithelium-derived growth factor integrase-binding domain-containing protein</fullName>
    </recommendedName>
</protein>
<dbReference type="Proteomes" id="UP001148018">
    <property type="component" value="Unassembled WGS sequence"/>
</dbReference>
<dbReference type="AlphaFoldDB" id="A0A9Q0DBX6"/>
<feature type="non-terminal residue" evidence="4">
    <location>
        <position position="247"/>
    </location>
</feature>
<feature type="compositionally biased region" description="Polar residues" evidence="2">
    <location>
        <begin position="87"/>
        <end position="97"/>
    </location>
</feature>
<name>A0A9Q0DBX6_9TELE</name>
<accession>A0A9Q0DBX6</accession>
<dbReference type="SUPFAM" id="SSF140576">
    <property type="entry name" value="HIV integrase-binding domain"/>
    <property type="match status" value="1"/>
</dbReference>
<dbReference type="EMBL" id="JANIIK010000118">
    <property type="protein sequence ID" value="KAJ3585614.1"/>
    <property type="molecule type" value="Genomic_DNA"/>
</dbReference>
<evidence type="ECO:0000259" key="3">
    <source>
        <dbReference type="Pfam" id="PF11467"/>
    </source>
</evidence>
<sequence>MISVFFFGTHQIGQVLRVKVVPYVDGQSRYGGGVRIRGFTEGMWEIQNTPGVGITSKDRFSQSTPSEERFLCSSPSEGACPTEEPSSEGQASTTKPNRTCKWVEQAGSETETGSEKQHCAQPNQPIGTRQRKGGPSEMPHACLLGNVIEQQNLVESRGTLLDATLHRIHGDLRIALKSDSPDVSRCVSALDQLSMLYVTSRHVQKHTELVTTLRKMRYYRACQAVMDKATMLYCRFKNSFLLGEGEE</sequence>
<dbReference type="OrthoDB" id="62853at2759"/>
<dbReference type="Gene3D" id="1.20.930.10">
    <property type="entry name" value="Conserved domain common to transcription factors TFIIS, elongin A, CRSP70"/>
    <property type="match status" value="1"/>
</dbReference>
<dbReference type="Pfam" id="PF11467">
    <property type="entry name" value="LEDGF"/>
    <property type="match status" value="1"/>
</dbReference>
<feature type="compositionally biased region" description="Basic and acidic residues" evidence="2">
    <location>
        <begin position="56"/>
        <end position="70"/>
    </location>
</feature>
<evidence type="ECO:0000313" key="5">
    <source>
        <dbReference type="Proteomes" id="UP001148018"/>
    </source>
</evidence>
<comment type="caution">
    <text evidence="4">The sequence shown here is derived from an EMBL/GenBank/DDBJ whole genome shotgun (WGS) entry which is preliminary data.</text>
</comment>
<dbReference type="InterPro" id="IPR021567">
    <property type="entry name" value="LEDGF_IBD"/>
</dbReference>
<evidence type="ECO:0000256" key="2">
    <source>
        <dbReference type="SAM" id="MobiDB-lite"/>
    </source>
</evidence>
<reference evidence="4" key="1">
    <citation type="submission" date="2022-07" db="EMBL/GenBank/DDBJ databases">
        <title>Chromosome-level genome of Muraenolepis orangiensis.</title>
        <authorList>
            <person name="Kim J."/>
        </authorList>
    </citation>
    <scope>NUCLEOTIDE SEQUENCE</scope>
    <source>
        <strain evidence="4">KU_S4_2022</strain>
        <tissue evidence="4">Muscle</tissue>
    </source>
</reference>
<dbReference type="InterPro" id="IPR035441">
    <property type="entry name" value="TFIIS/LEDGF_dom_sf"/>
</dbReference>
<organism evidence="4 5">
    <name type="scientific">Muraenolepis orangiensis</name>
    <name type="common">Patagonian moray cod</name>
    <dbReference type="NCBI Taxonomy" id="630683"/>
    <lineage>
        <taxon>Eukaryota</taxon>
        <taxon>Metazoa</taxon>
        <taxon>Chordata</taxon>
        <taxon>Craniata</taxon>
        <taxon>Vertebrata</taxon>
        <taxon>Euteleostomi</taxon>
        <taxon>Actinopterygii</taxon>
        <taxon>Neopterygii</taxon>
        <taxon>Teleostei</taxon>
        <taxon>Neoteleostei</taxon>
        <taxon>Acanthomorphata</taxon>
        <taxon>Zeiogadaria</taxon>
        <taxon>Gadariae</taxon>
        <taxon>Gadiformes</taxon>
        <taxon>Muraenolepidoidei</taxon>
        <taxon>Muraenolepididae</taxon>
        <taxon>Muraenolepis</taxon>
    </lineage>
</organism>
<dbReference type="PANTHER" id="PTHR12550">
    <property type="entry name" value="HEPATOMA-DERIVED GROWTH FACTOR-RELATED"/>
    <property type="match status" value="1"/>
</dbReference>
<feature type="region of interest" description="Disordered" evidence="2">
    <location>
        <begin position="56"/>
        <end position="138"/>
    </location>
</feature>
<feature type="domain" description="Lens epithelium-derived growth factor integrase-binding" evidence="3">
    <location>
        <begin position="163"/>
        <end position="246"/>
    </location>
</feature>
<dbReference type="PANTHER" id="PTHR12550:SF41">
    <property type="entry name" value="HEPATOMA-DERIVED GROWTH FACTOR"/>
    <property type="match status" value="1"/>
</dbReference>
<gene>
    <name evidence="4" type="ORF">NHX12_014333</name>
</gene>
<proteinExistence type="predicted"/>